<name>A0A9X1K3M0_9RHOB</name>
<feature type="compositionally biased region" description="Basic and acidic residues" evidence="1">
    <location>
        <begin position="82"/>
        <end position="94"/>
    </location>
</feature>
<dbReference type="AlphaFoldDB" id="A0A9X1K3M0"/>
<accession>A0A9X1K3M0</accession>
<comment type="caution">
    <text evidence="2">The sequence shown here is derived from an EMBL/GenBank/DDBJ whole genome shotgun (WGS) entry which is preliminary data.</text>
</comment>
<dbReference type="Proteomes" id="UP001138661">
    <property type="component" value="Unassembled WGS sequence"/>
</dbReference>
<dbReference type="RefSeq" id="WP_219505505.1">
    <property type="nucleotide sequence ID" value="NZ_JAHXDN010000005.1"/>
</dbReference>
<evidence type="ECO:0000313" key="2">
    <source>
        <dbReference type="EMBL" id="MBW4709693.1"/>
    </source>
</evidence>
<evidence type="ECO:0000313" key="3">
    <source>
        <dbReference type="Proteomes" id="UP001138661"/>
    </source>
</evidence>
<protein>
    <submittedName>
        <fullName evidence="2">Uncharacterized protein</fullName>
    </submittedName>
</protein>
<sequence length="135" mass="14467">METISGIVEATAELQNQYQGLGVIVNPPVSVQERDLYEENNAGHTYRRVETVHFDVAVSATSESGGGGKAGLKILSVEAGLDGKHARRSEEASRVKFSIPMTLPPSAAETKNKQILDQDTAASSGSYDFDARDDL</sequence>
<organism evidence="2 3">
    <name type="scientific">Roseobacter insulae</name>
    <dbReference type="NCBI Taxonomy" id="2859783"/>
    <lineage>
        <taxon>Bacteria</taxon>
        <taxon>Pseudomonadati</taxon>
        <taxon>Pseudomonadota</taxon>
        <taxon>Alphaproteobacteria</taxon>
        <taxon>Rhodobacterales</taxon>
        <taxon>Roseobacteraceae</taxon>
        <taxon>Roseobacter</taxon>
    </lineage>
</organism>
<dbReference type="EMBL" id="JAHXDN010000005">
    <property type="protein sequence ID" value="MBW4709693.1"/>
    <property type="molecule type" value="Genomic_DNA"/>
</dbReference>
<gene>
    <name evidence="2" type="ORF">KX928_18045</name>
</gene>
<keyword evidence="3" id="KW-1185">Reference proteome</keyword>
<evidence type="ECO:0000256" key="1">
    <source>
        <dbReference type="SAM" id="MobiDB-lite"/>
    </source>
</evidence>
<reference evidence="2" key="1">
    <citation type="submission" date="2021-07" db="EMBL/GenBank/DDBJ databases">
        <title>Roseobacter insulae sp. nov., isolated from a tidal flat.</title>
        <authorList>
            <person name="Park S."/>
            <person name="Yoon J.-H."/>
        </authorList>
    </citation>
    <scope>NUCLEOTIDE SEQUENCE</scope>
    <source>
        <strain evidence="2">YSTF-M11</strain>
    </source>
</reference>
<proteinExistence type="predicted"/>
<feature type="compositionally biased region" description="Polar residues" evidence="1">
    <location>
        <begin position="117"/>
        <end position="126"/>
    </location>
</feature>
<feature type="region of interest" description="Disordered" evidence="1">
    <location>
        <begin position="82"/>
        <end position="135"/>
    </location>
</feature>